<protein>
    <submittedName>
        <fullName evidence="2">Uncharacterized protein</fullName>
    </submittedName>
</protein>
<proteinExistence type="predicted"/>
<organism evidence="2">
    <name type="scientific">uncultured Caudovirales phage</name>
    <dbReference type="NCBI Taxonomy" id="2100421"/>
    <lineage>
        <taxon>Viruses</taxon>
        <taxon>Duplodnaviria</taxon>
        <taxon>Heunggongvirae</taxon>
        <taxon>Uroviricota</taxon>
        <taxon>Caudoviricetes</taxon>
        <taxon>Peduoviridae</taxon>
        <taxon>Maltschvirus</taxon>
        <taxon>Maltschvirus maltsch</taxon>
    </lineage>
</organism>
<name>A0A6J5TAJ9_9CAUD</name>
<sequence>MSGGYASKRSMASGRASVPMPIPKIRNMTMTSEAGRFDPRRATLGKAIKMKVSFKQRIRDWLFDESDMSNHAISVDEDGPEVQLDNAINFSVVNAAGGRIVQVRYYDQKSDRHKNSLHVITPDEDLSTALAHILAIETISR</sequence>
<accession>A0A6J5TAJ9</accession>
<feature type="region of interest" description="Disordered" evidence="1">
    <location>
        <begin position="1"/>
        <end position="21"/>
    </location>
</feature>
<gene>
    <name evidence="2" type="ORF">UFOVP71_179</name>
</gene>
<reference evidence="2" key="1">
    <citation type="submission" date="2020-05" db="EMBL/GenBank/DDBJ databases">
        <authorList>
            <person name="Chiriac C."/>
            <person name="Salcher M."/>
            <person name="Ghai R."/>
            <person name="Kavagutti S V."/>
        </authorList>
    </citation>
    <scope>NUCLEOTIDE SEQUENCE</scope>
</reference>
<evidence type="ECO:0000313" key="2">
    <source>
        <dbReference type="EMBL" id="CAB4241641.1"/>
    </source>
</evidence>
<evidence type="ECO:0000256" key="1">
    <source>
        <dbReference type="SAM" id="MobiDB-lite"/>
    </source>
</evidence>
<dbReference type="EMBL" id="LR797824">
    <property type="protein sequence ID" value="CAB4241641.1"/>
    <property type="molecule type" value="Genomic_DNA"/>
</dbReference>